<comment type="caution">
    <text evidence="5">The sequence shown here is derived from an EMBL/GenBank/DDBJ whole genome shotgun (WGS) entry which is preliminary data.</text>
</comment>
<keyword evidence="1" id="KW-0805">Transcription regulation</keyword>
<dbReference type="EMBL" id="JAIQZJ010000010">
    <property type="protein sequence ID" value="MBZ5739836.1"/>
    <property type="molecule type" value="Genomic_DNA"/>
</dbReference>
<dbReference type="PROSITE" id="PS50987">
    <property type="entry name" value="HTH_ARSR_2"/>
    <property type="match status" value="1"/>
</dbReference>
<evidence type="ECO:0000256" key="2">
    <source>
        <dbReference type="ARBA" id="ARBA00023125"/>
    </source>
</evidence>
<organism evidence="5 6">
    <name type="scientific">Nocardioides mangrovi</name>
    <dbReference type="NCBI Taxonomy" id="2874580"/>
    <lineage>
        <taxon>Bacteria</taxon>
        <taxon>Bacillati</taxon>
        <taxon>Actinomycetota</taxon>
        <taxon>Actinomycetes</taxon>
        <taxon>Propionibacteriales</taxon>
        <taxon>Nocardioidaceae</taxon>
        <taxon>Nocardioides</taxon>
    </lineage>
</organism>
<name>A0ABS7UGN2_9ACTN</name>
<dbReference type="InterPro" id="IPR036388">
    <property type="entry name" value="WH-like_DNA-bd_sf"/>
</dbReference>
<evidence type="ECO:0000256" key="1">
    <source>
        <dbReference type="ARBA" id="ARBA00023015"/>
    </source>
</evidence>
<evidence type="ECO:0000259" key="4">
    <source>
        <dbReference type="PROSITE" id="PS50987"/>
    </source>
</evidence>
<reference evidence="5 6" key="1">
    <citation type="submission" date="2021-09" db="EMBL/GenBank/DDBJ databases">
        <title>Whole genome sequence of Nocardioides sp. GBK3QG-3.</title>
        <authorList>
            <person name="Tuo L."/>
        </authorList>
    </citation>
    <scope>NUCLEOTIDE SEQUENCE [LARGE SCALE GENOMIC DNA]</scope>
    <source>
        <strain evidence="5 6">GBK3QG-3</strain>
    </source>
</reference>
<dbReference type="RefSeq" id="WP_224124198.1">
    <property type="nucleotide sequence ID" value="NZ_JAIQZJ010000010.1"/>
</dbReference>
<sequence length="328" mass="36014">MVGLIEYELAGADLGEVRFALSPMNELALSLRTWREPGRYPLQLPWLHRTAAARAALDGEMLLALTNEQLWTPDFLTPRPWSPLTRFDDELAALAETPLDVVRDDIAEVHPDPATRPAVLRGRRDHVLRRITRALAAYWTACFEPWWPRMRTVLEADIVFRGRTIAREGLAAMFLDLSPRIRLVDDPDPVVRVEMTSKVGFRRTTAGAGLTLAPSLFTRNATAPISADEPPLILYGARGAGTLWESDRPAAPRALAGLVGEVRARLLGLLDSPASSTELAVRLGVTTSAVNQHLRAMRDAGLLSSARHGRSVLYLRSGLGDELVRAAG</sequence>
<dbReference type="SMART" id="SM00418">
    <property type="entry name" value="HTH_ARSR"/>
    <property type="match status" value="1"/>
</dbReference>
<keyword evidence="6" id="KW-1185">Reference proteome</keyword>
<dbReference type="InterPro" id="IPR011991">
    <property type="entry name" value="ArsR-like_HTH"/>
</dbReference>
<evidence type="ECO:0000313" key="5">
    <source>
        <dbReference type="EMBL" id="MBZ5739836.1"/>
    </source>
</evidence>
<dbReference type="PANTHER" id="PTHR43132:SF6">
    <property type="entry name" value="HTH-TYPE TRANSCRIPTIONAL REPRESSOR CZRA"/>
    <property type="match status" value="1"/>
</dbReference>
<dbReference type="InterPro" id="IPR001845">
    <property type="entry name" value="HTH_ArsR_DNA-bd_dom"/>
</dbReference>
<dbReference type="PANTHER" id="PTHR43132">
    <property type="entry name" value="ARSENICAL RESISTANCE OPERON REPRESSOR ARSR-RELATED"/>
    <property type="match status" value="1"/>
</dbReference>
<dbReference type="SUPFAM" id="SSF46785">
    <property type="entry name" value="Winged helix' DNA-binding domain"/>
    <property type="match status" value="1"/>
</dbReference>
<protein>
    <submittedName>
        <fullName evidence="5">Helix-turn-helix domain-containing protein</fullName>
    </submittedName>
</protein>
<evidence type="ECO:0000256" key="3">
    <source>
        <dbReference type="ARBA" id="ARBA00023163"/>
    </source>
</evidence>
<dbReference type="InterPro" id="IPR051011">
    <property type="entry name" value="Metal_resp_trans_reg"/>
</dbReference>
<dbReference type="Proteomes" id="UP000780875">
    <property type="component" value="Unassembled WGS sequence"/>
</dbReference>
<proteinExistence type="predicted"/>
<dbReference type="Gene3D" id="1.10.10.10">
    <property type="entry name" value="Winged helix-like DNA-binding domain superfamily/Winged helix DNA-binding domain"/>
    <property type="match status" value="1"/>
</dbReference>
<keyword evidence="3" id="KW-0804">Transcription</keyword>
<dbReference type="Pfam" id="PF12840">
    <property type="entry name" value="HTH_20"/>
    <property type="match status" value="1"/>
</dbReference>
<evidence type="ECO:0000313" key="6">
    <source>
        <dbReference type="Proteomes" id="UP000780875"/>
    </source>
</evidence>
<accession>A0ABS7UGN2</accession>
<keyword evidence="2" id="KW-0238">DNA-binding</keyword>
<gene>
    <name evidence="5" type="ORF">K8U61_16805</name>
</gene>
<dbReference type="InterPro" id="IPR036390">
    <property type="entry name" value="WH_DNA-bd_sf"/>
</dbReference>
<dbReference type="CDD" id="cd00090">
    <property type="entry name" value="HTH_ARSR"/>
    <property type="match status" value="1"/>
</dbReference>
<feature type="domain" description="HTH arsR-type" evidence="4">
    <location>
        <begin position="243"/>
        <end position="328"/>
    </location>
</feature>